<gene>
    <name evidence="1" type="ORF">K0M31_006626</name>
</gene>
<keyword evidence="2" id="KW-1185">Reference proteome</keyword>
<accession>A0AA40FS80</accession>
<evidence type="ECO:0000313" key="1">
    <source>
        <dbReference type="EMBL" id="KAK1124253.1"/>
    </source>
</evidence>
<organism evidence="1 2">
    <name type="scientific">Melipona bicolor</name>
    <dbReference type="NCBI Taxonomy" id="60889"/>
    <lineage>
        <taxon>Eukaryota</taxon>
        <taxon>Metazoa</taxon>
        <taxon>Ecdysozoa</taxon>
        <taxon>Arthropoda</taxon>
        <taxon>Hexapoda</taxon>
        <taxon>Insecta</taxon>
        <taxon>Pterygota</taxon>
        <taxon>Neoptera</taxon>
        <taxon>Endopterygota</taxon>
        <taxon>Hymenoptera</taxon>
        <taxon>Apocrita</taxon>
        <taxon>Aculeata</taxon>
        <taxon>Apoidea</taxon>
        <taxon>Anthophila</taxon>
        <taxon>Apidae</taxon>
        <taxon>Melipona</taxon>
    </lineage>
</organism>
<comment type="caution">
    <text evidence="1">The sequence shown here is derived from an EMBL/GenBank/DDBJ whole genome shotgun (WGS) entry which is preliminary data.</text>
</comment>
<sequence length="84" mass="9322">QGQGTVRILRLGRVGVERKIGRGPRVTVPGAAYLLLTHAKFSTEEIHASRPRKRNGGYVMFRYPVKTMEISAALDFVVNSIRLG</sequence>
<proteinExistence type="predicted"/>
<reference evidence="1" key="1">
    <citation type="submission" date="2021-10" db="EMBL/GenBank/DDBJ databases">
        <title>Melipona bicolor Genome sequencing and assembly.</title>
        <authorList>
            <person name="Araujo N.S."/>
            <person name="Arias M.C."/>
        </authorList>
    </citation>
    <scope>NUCLEOTIDE SEQUENCE</scope>
    <source>
        <strain evidence="1">USP_2M_L1-L4_2017</strain>
        <tissue evidence="1">Whole body</tissue>
    </source>
</reference>
<protein>
    <submittedName>
        <fullName evidence="1">Uncharacterized protein</fullName>
    </submittedName>
</protein>
<dbReference type="EMBL" id="JAHYIQ010000018">
    <property type="protein sequence ID" value="KAK1124253.1"/>
    <property type="molecule type" value="Genomic_DNA"/>
</dbReference>
<evidence type="ECO:0000313" key="2">
    <source>
        <dbReference type="Proteomes" id="UP001177670"/>
    </source>
</evidence>
<dbReference type="AlphaFoldDB" id="A0AA40FS80"/>
<name>A0AA40FS80_9HYME</name>
<feature type="non-terminal residue" evidence="1">
    <location>
        <position position="1"/>
    </location>
</feature>
<dbReference type="Proteomes" id="UP001177670">
    <property type="component" value="Unassembled WGS sequence"/>
</dbReference>